<dbReference type="Proteomes" id="UP000186609">
    <property type="component" value="Chromosome"/>
</dbReference>
<keyword evidence="3" id="KW-0813">Transport</keyword>
<evidence type="ECO:0000256" key="8">
    <source>
        <dbReference type="SAM" id="Phobius"/>
    </source>
</evidence>
<dbReference type="InterPro" id="IPR011701">
    <property type="entry name" value="MFS"/>
</dbReference>
<keyword evidence="6 8" id="KW-1133">Transmembrane helix</keyword>
<keyword evidence="5 8" id="KW-0812">Transmembrane</keyword>
<feature type="transmembrane region" description="Helical" evidence="8">
    <location>
        <begin position="26"/>
        <end position="47"/>
    </location>
</feature>
<evidence type="ECO:0000256" key="4">
    <source>
        <dbReference type="ARBA" id="ARBA00022475"/>
    </source>
</evidence>
<dbReference type="EMBL" id="CP019236">
    <property type="protein sequence ID" value="APW40003.1"/>
    <property type="molecule type" value="Genomic_DNA"/>
</dbReference>
<feature type="transmembrane region" description="Helical" evidence="8">
    <location>
        <begin position="353"/>
        <end position="373"/>
    </location>
</feature>
<evidence type="ECO:0000256" key="1">
    <source>
        <dbReference type="ARBA" id="ARBA00004651"/>
    </source>
</evidence>
<keyword evidence="4" id="KW-1003">Cell membrane</keyword>
<keyword evidence="11" id="KW-1185">Reference proteome</keyword>
<dbReference type="SUPFAM" id="SSF103473">
    <property type="entry name" value="MFS general substrate transporter"/>
    <property type="match status" value="1"/>
</dbReference>
<feature type="transmembrane region" description="Helical" evidence="8">
    <location>
        <begin position="295"/>
        <end position="312"/>
    </location>
</feature>
<evidence type="ECO:0000313" key="10">
    <source>
        <dbReference type="EMBL" id="APW40003.1"/>
    </source>
</evidence>
<evidence type="ECO:0000256" key="2">
    <source>
        <dbReference type="ARBA" id="ARBA00008335"/>
    </source>
</evidence>
<feature type="domain" description="Major facilitator superfamily (MFS) profile" evidence="9">
    <location>
        <begin position="21"/>
        <end position="404"/>
    </location>
</feature>
<dbReference type="GO" id="GO:0005886">
    <property type="term" value="C:plasma membrane"/>
    <property type="evidence" value="ECO:0007669"/>
    <property type="project" value="UniProtKB-SubCell"/>
</dbReference>
<dbReference type="PROSITE" id="PS50850">
    <property type="entry name" value="MFS"/>
    <property type="match status" value="1"/>
</dbReference>
<name>A0A1P8K1W7_9BURK</name>
<dbReference type="PANTHER" id="PTHR43271">
    <property type="entry name" value="BLL2771 PROTEIN"/>
    <property type="match status" value="1"/>
</dbReference>
<dbReference type="CDD" id="cd17324">
    <property type="entry name" value="MFS_NepI_like"/>
    <property type="match status" value="1"/>
</dbReference>
<dbReference type="OrthoDB" id="63984at2"/>
<dbReference type="PANTHER" id="PTHR43271:SF1">
    <property type="entry name" value="INNER MEMBRANE TRANSPORT PROTEIN YNFM"/>
    <property type="match status" value="1"/>
</dbReference>
<dbReference type="InterPro" id="IPR036259">
    <property type="entry name" value="MFS_trans_sf"/>
</dbReference>
<comment type="subcellular location">
    <subcellularLocation>
        <location evidence="1">Cell membrane</location>
        <topology evidence="1">Multi-pass membrane protein</topology>
    </subcellularLocation>
</comment>
<comment type="similarity">
    <text evidence="2">Belongs to the major facilitator superfamily.</text>
</comment>
<dbReference type="InterPro" id="IPR020846">
    <property type="entry name" value="MFS_dom"/>
</dbReference>
<reference evidence="10 11" key="1">
    <citation type="submission" date="2017-01" db="EMBL/GenBank/DDBJ databases">
        <authorList>
            <person name="Mah S.A."/>
            <person name="Swanson W.J."/>
            <person name="Moy G.W."/>
            <person name="Vacquier V.D."/>
        </authorList>
    </citation>
    <scope>NUCLEOTIDE SEQUENCE [LARGE SCALE GENOMIC DNA]</scope>
    <source>
        <strain evidence="10 11">DCY110</strain>
    </source>
</reference>
<sequence length="409" mass="42700">MDSAASTPKHDGSAAARDDRDVLRMASALFLAGFATFSLIYCVQPLLPEFATEFGVSPATSSLALSLTTACLAFSIVCAGMVSQAWGRRGLMFVSMGGAALLNLAASFAPHWPVLLVARALEGLVLGGVPAVAMAYLAEEVPHGKLGKVMGLYIGGTAFGGMIGRVAIGGLTEFLSWRAAMGTLSVVAGLSALAFILLLPPSRNFQRQPGFNLRFHLEAWKAHLRDAGLRRFFLVGFLSMGAFVTVYNYAGFRLVAEPFRLGQTQIGLIFLAYVFGIFASSAAGAMVDRLGRSRVITCGALATMAGLVLTLSSTLPAIIAGICVLTTGFFIVHSVASGAVGRLANGNKGHASSLYLLSYYAGASLMGSVGGAVWHVGQWAAVVAYAGMLTLGVLCIACSRPMSLRVEKP</sequence>
<evidence type="ECO:0000313" key="11">
    <source>
        <dbReference type="Proteomes" id="UP000186609"/>
    </source>
</evidence>
<dbReference type="GO" id="GO:0022857">
    <property type="term" value="F:transmembrane transporter activity"/>
    <property type="evidence" value="ECO:0007669"/>
    <property type="project" value="InterPro"/>
</dbReference>
<feature type="transmembrane region" description="Helical" evidence="8">
    <location>
        <begin position="262"/>
        <end position="283"/>
    </location>
</feature>
<feature type="transmembrane region" description="Helical" evidence="8">
    <location>
        <begin position="116"/>
        <end position="138"/>
    </location>
</feature>
<feature type="transmembrane region" description="Helical" evidence="8">
    <location>
        <begin position="150"/>
        <end position="171"/>
    </location>
</feature>
<dbReference type="AlphaFoldDB" id="A0A1P8K1W7"/>
<accession>A0A1P8K1W7</accession>
<gene>
    <name evidence="10" type="ORF">RD110_24670</name>
</gene>
<evidence type="ECO:0000256" key="7">
    <source>
        <dbReference type="ARBA" id="ARBA00023136"/>
    </source>
</evidence>
<evidence type="ECO:0000256" key="5">
    <source>
        <dbReference type="ARBA" id="ARBA00022692"/>
    </source>
</evidence>
<dbReference type="Gene3D" id="1.20.1250.20">
    <property type="entry name" value="MFS general substrate transporter like domains"/>
    <property type="match status" value="1"/>
</dbReference>
<feature type="transmembrane region" description="Helical" evidence="8">
    <location>
        <begin position="59"/>
        <end position="79"/>
    </location>
</feature>
<evidence type="ECO:0000256" key="3">
    <source>
        <dbReference type="ARBA" id="ARBA00022448"/>
    </source>
</evidence>
<protein>
    <submittedName>
        <fullName evidence="10">MFS transporter</fullName>
    </submittedName>
</protein>
<proteinExistence type="inferred from homology"/>
<feature type="transmembrane region" description="Helical" evidence="8">
    <location>
        <begin position="379"/>
        <end position="399"/>
    </location>
</feature>
<evidence type="ECO:0000256" key="6">
    <source>
        <dbReference type="ARBA" id="ARBA00022989"/>
    </source>
</evidence>
<feature type="transmembrane region" description="Helical" evidence="8">
    <location>
        <begin position="232"/>
        <end position="250"/>
    </location>
</feature>
<dbReference type="Pfam" id="PF07690">
    <property type="entry name" value="MFS_1"/>
    <property type="match status" value="1"/>
</dbReference>
<feature type="transmembrane region" description="Helical" evidence="8">
    <location>
        <begin position="318"/>
        <end position="341"/>
    </location>
</feature>
<feature type="transmembrane region" description="Helical" evidence="8">
    <location>
        <begin position="91"/>
        <end position="110"/>
    </location>
</feature>
<evidence type="ECO:0000259" key="9">
    <source>
        <dbReference type="PROSITE" id="PS50850"/>
    </source>
</evidence>
<keyword evidence="7 8" id="KW-0472">Membrane</keyword>
<organism evidence="10 11">
    <name type="scientific">Rhodoferax koreensis</name>
    <dbReference type="NCBI Taxonomy" id="1842727"/>
    <lineage>
        <taxon>Bacteria</taxon>
        <taxon>Pseudomonadati</taxon>
        <taxon>Pseudomonadota</taxon>
        <taxon>Betaproteobacteria</taxon>
        <taxon>Burkholderiales</taxon>
        <taxon>Comamonadaceae</taxon>
        <taxon>Rhodoferax</taxon>
    </lineage>
</organism>
<feature type="transmembrane region" description="Helical" evidence="8">
    <location>
        <begin position="177"/>
        <end position="199"/>
    </location>
</feature>
<dbReference type="KEGG" id="rhy:RD110_24670"/>